<gene>
    <name evidence="8" type="primary">SUPT4H1</name>
    <name evidence="8" type="ORF">NGRA_1009</name>
</gene>
<evidence type="ECO:0000313" key="9">
    <source>
        <dbReference type="Proteomes" id="UP000740883"/>
    </source>
</evidence>
<evidence type="ECO:0000259" key="7">
    <source>
        <dbReference type="SMART" id="SM01389"/>
    </source>
</evidence>
<comment type="similarity">
    <text evidence="2">Belongs to the SPT4 family.</text>
</comment>
<dbReference type="PANTHER" id="PTHR12882:SF1">
    <property type="entry name" value="TRANSCRIPTION ELONGATION FACTOR SPT4"/>
    <property type="match status" value="1"/>
</dbReference>
<dbReference type="GO" id="GO:0006355">
    <property type="term" value="P:regulation of DNA-templated transcription"/>
    <property type="evidence" value="ECO:0007669"/>
    <property type="project" value="InterPro"/>
</dbReference>
<dbReference type="InterPro" id="IPR009287">
    <property type="entry name" value="Spt4"/>
</dbReference>
<comment type="subcellular location">
    <subcellularLocation>
        <location evidence="1">Nucleus</location>
    </subcellularLocation>
</comment>
<keyword evidence="4" id="KW-0804">Transcription</keyword>
<reference evidence="8 9" key="1">
    <citation type="journal article" date="2020" name="Genome Biol. Evol.">
        <title>Comparative genomics of strictly vertically transmitted, feminizing microsporidia endosymbionts of amphipod crustaceans.</title>
        <authorList>
            <person name="Cormier A."/>
            <person name="Chebbi M.A."/>
            <person name="Giraud I."/>
            <person name="Wattier R."/>
            <person name="Teixeira M."/>
            <person name="Gilbert C."/>
            <person name="Rigaud T."/>
            <person name="Cordaux R."/>
        </authorList>
    </citation>
    <scope>NUCLEOTIDE SEQUENCE [LARGE SCALE GENOMIC DNA]</scope>
    <source>
        <strain evidence="8 9">Ou3-Ou53</strain>
    </source>
</reference>
<dbReference type="Proteomes" id="UP000740883">
    <property type="component" value="Unassembled WGS sequence"/>
</dbReference>
<dbReference type="GO" id="GO:0003746">
    <property type="term" value="F:translation elongation factor activity"/>
    <property type="evidence" value="ECO:0007669"/>
    <property type="project" value="UniProtKB-KW"/>
</dbReference>
<evidence type="ECO:0000256" key="2">
    <source>
        <dbReference type="ARBA" id="ARBA00010464"/>
    </source>
</evidence>
<name>A0A9P6H210_9MICR</name>
<dbReference type="Pfam" id="PF06093">
    <property type="entry name" value="Spt4"/>
    <property type="match status" value="1"/>
</dbReference>
<keyword evidence="5" id="KW-0539">Nucleus</keyword>
<dbReference type="OrthoDB" id="248751at2759"/>
<evidence type="ECO:0000256" key="4">
    <source>
        <dbReference type="ARBA" id="ARBA00023163"/>
    </source>
</evidence>
<dbReference type="GO" id="GO:0000993">
    <property type="term" value="F:RNA polymerase II complex binding"/>
    <property type="evidence" value="ECO:0007669"/>
    <property type="project" value="TreeGrafter"/>
</dbReference>
<keyword evidence="8" id="KW-0648">Protein biosynthesis</keyword>
<evidence type="ECO:0000256" key="1">
    <source>
        <dbReference type="ARBA" id="ARBA00004123"/>
    </source>
</evidence>
<accession>A0A9P6H210</accession>
<dbReference type="GO" id="GO:0140673">
    <property type="term" value="P:transcription elongation-coupled chromatin remodeling"/>
    <property type="evidence" value="ECO:0007669"/>
    <property type="project" value="InterPro"/>
</dbReference>
<evidence type="ECO:0000256" key="6">
    <source>
        <dbReference type="ARBA" id="ARBA00029869"/>
    </source>
</evidence>
<dbReference type="EMBL" id="SBJO01000051">
    <property type="protein sequence ID" value="KAF9763867.1"/>
    <property type="molecule type" value="Genomic_DNA"/>
</dbReference>
<dbReference type="InterPro" id="IPR022800">
    <property type="entry name" value="Spt4/RpoE2_Znf"/>
</dbReference>
<feature type="domain" description="Spt4/RpoE2 zinc finger" evidence="7">
    <location>
        <begin position="13"/>
        <end position="80"/>
    </location>
</feature>
<protein>
    <recommendedName>
        <fullName evidence="3">Transcription elongation factor SPT4</fullName>
    </recommendedName>
    <alternativeName>
        <fullName evidence="6">Chromatin elongation factor SPT4</fullName>
    </alternativeName>
</protein>
<dbReference type="CDD" id="cd07973">
    <property type="entry name" value="Spt4"/>
    <property type="match status" value="1"/>
</dbReference>
<comment type="caution">
    <text evidence="8">The sequence shown here is derived from an EMBL/GenBank/DDBJ whole genome shotgun (WGS) entry which is preliminary data.</text>
</comment>
<dbReference type="PANTHER" id="PTHR12882">
    <property type="entry name" value="SUPPRESSOR OF TY 4"/>
    <property type="match status" value="1"/>
</dbReference>
<proteinExistence type="inferred from homology"/>
<dbReference type="InterPro" id="IPR038510">
    <property type="entry name" value="Spt4_sf"/>
</dbReference>
<dbReference type="AlphaFoldDB" id="A0A9P6H210"/>
<dbReference type="Gene3D" id="3.30.40.210">
    <property type="match status" value="1"/>
</dbReference>
<dbReference type="SMART" id="SM01389">
    <property type="entry name" value="Spt4"/>
    <property type="match status" value="1"/>
</dbReference>
<evidence type="ECO:0000256" key="3">
    <source>
        <dbReference type="ARBA" id="ARBA00020182"/>
    </source>
</evidence>
<organism evidence="8 9">
    <name type="scientific">Nosema granulosis</name>
    <dbReference type="NCBI Taxonomy" id="83296"/>
    <lineage>
        <taxon>Eukaryota</taxon>
        <taxon>Fungi</taxon>
        <taxon>Fungi incertae sedis</taxon>
        <taxon>Microsporidia</taxon>
        <taxon>Nosematidae</taxon>
        <taxon>Nosema</taxon>
    </lineage>
</organism>
<evidence type="ECO:0000313" key="8">
    <source>
        <dbReference type="EMBL" id="KAF9763867.1"/>
    </source>
</evidence>
<dbReference type="GO" id="GO:0032044">
    <property type="term" value="C:DSIF complex"/>
    <property type="evidence" value="ECO:0007669"/>
    <property type="project" value="TreeGrafter"/>
</dbReference>
<sequence length="108" mass="12153">MSEIFPTTLSTKLRACKNCSQIKPLSSFRSSGCENCPPLVDSLSSKFKGMIAVVQPKTSWVAKWQRISENKPGLYAMTVEGSMSDENIFEIEKTGKTYYDRNVSFKLE</sequence>
<keyword evidence="9" id="KW-1185">Reference proteome</keyword>
<dbReference type="GO" id="GO:0008270">
    <property type="term" value="F:zinc ion binding"/>
    <property type="evidence" value="ECO:0007669"/>
    <property type="project" value="InterPro"/>
</dbReference>
<dbReference type="SUPFAM" id="SSF63393">
    <property type="entry name" value="RNA polymerase subunits"/>
    <property type="match status" value="1"/>
</dbReference>
<evidence type="ECO:0000256" key="5">
    <source>
        <dbReference type="ARBA" id="ARBA00023242"/>
    </source>
</evidence>
<keyword evidence="8" id="KW-0251">Elongation factor</keyword>
<dbReference type="InterPro" id="IPR029040">
    <property type="entry name" value="RPABC4/Spt4"/>
</dbReference>